<evidence type="ECO:0000259" key="7">
    <source>
        <dbReference type="Pfam" id="PF00176"/>
    </source>
</evidence>
<dbReference type="GO" id="GO:0042393">
    <property type="term" value="F:histone binding"/>
    <property type="evidence" value="ECO:0007669"/>
    <property type="project" value="TreeGrafter"/>
</dbReference>
<dbReference type="GO" id="GO:0140658">
    <property type="term" value="F:ATP-dependent chromatin remodeler activity"/>
    <property type="evidence" value="ECO:0007669"/>
    <property type="project" value="TreeGrafter"/>
</dbReference>
<evidence type="ECO:0000313" key="9">
    <source>
        <dbReference type="Proteomes" id="UP000717328"/>
    </source>
</evidence>
<dbReference type="PANTHER" id="PTHR45623:SF17">
    <property type="entry name" value="CHROMODOMAIN-HELICASE-DNA-BINDING PROTEIN 3-RELATED"/>
    <property type="match status" value="1"/>
</dbReference>
<reference evidence="8" key="2">
    <citation type="submission" date="2021-10" db="EMBL/GenBank/DDBJ databases">
        <title>Phylogenomics reveals ancestral predisposition of the termite-cultivated fungus Termitomyces towards a domesticated lifestyle.</title>
        <authorList>
            <person name="Auxier B."/>
            <person name="Grum-Grzhimaylo A."/>
            <person name="Cardenas M.E."/>
            <person name="Lodge J.D."/>
            <person name="Laessoe T."/>
            <person name="Pedersen O."/>
            <person name="Smith M.E."/>
            <person name="Kuyper T.W."/>
            <person name="Franco-Molano E.A."/>
            <person name="Baroni T.J."/>
            <person name="Aanen D.K."/>
        </authorList>
    </citation>
    <scope>NUCLEOTIDE SEQUENCE</scope>
    <source>
        <strain evidence="8">D49</strain>
    </source>
</reference>
<evidence type="ECO:0000256" key="6">
    <source>
        <dbReference type="SAM" id="MobiDB-lite"/>
    </source>
</evidence>
<evidence type="ECO:0000256" key="5">
    <source>
        <dbReference type="ARBA" id="ARBA00023242"/>
    </source>
</evidence>
<dbReference type="GO" id="GO:0003677">
    <property type="term" value="F:DNA binding"/>
    <property type="evidence" value="ECO:0007669"/>
    <property type="project" value="TreeGrafter"/>
</dbReference>
<sequence>MTGTPLNNNIRELFNLMNFLDPNEWNDLEALEKEHEELTEELVKQLHHRLRPYFLRRLKSEVLQLPPKNEVIVPISMAPLQKEIYRSILSHNLELLNGLTRQSKVSSGPSKGRINNILMELRKCLQHPYLNSEDIEPRGLTPRETHEKLIDGSGKLRFLKSLLPKLKERGHRVLLFSQDGNTKGSERQKGMDEFNKPGSDIFIYLLTTRAGGVGINLFAIARAYRFGQQKTCLVFKLMVKDSAEERIVQVGKKKLVLDHLIVQKMDEDDSPGDNVQSILTYGAQALFDDNEQASRDIVYTDNDIEKLIEKTEKEGEEQEQVKEGMTFAFAKVWAADKDALEEVEDVDQGDSWAQTLQKITLEREKIRSEEIKLSGRGVKRRAAAIAKPNAYREEPFKENIKTPGAPRSVASEGSGYIASDNDGSEEDEDVMNSDAEDESFQPSHPKSAKTKSALVSTTQPPNLPLSAIHNSRPLNIEFCGLCGGHHGEGAGECVMTERSENLAEFREMLMLHGEDEPWEQRAAAIEAIDKTLHQRGHMHLIIGQPLHPLQRVEASAVAPVQPGGRELGTVVAGLPSAVQVTATTLKSKDRSQPGPSASSGKGAQGKSTNAVAGPSKRPASPTLVQQPKPKKIKTTVPTDLFLPCLVCQSNAHHRVKDCPVVAQGPLSMKEQIARLEKSTDPGSTATIKTLRKLISRSEKKEQATETTFEPVIHFVDDD</sequence>
<comment type="caution">
    <text evidence="8">The sequence shown here is derived from an EMBL/GenBank/DDBJ whole genome shotgun (WGS) entry which is preliminary data.</text>
</comment>
<feature type="domain" description="SNF2 N-terminal" evidence="7">
    <location>
        <begin position="1"/>
        <end position="130"/>
    </location>
</feature>
<dbReference type="Proteomes" id="UP000717328">
    <property type="component" value="Unassembled WGS sequence"/>
</dbReference>
<dbReference type="GO" id="GO:0005634">
    <property type="term" value="C:nucleus"/>
    <property type="evidence" value="ECO:0007669"/>
    <property type="project" value="UniProtKB-SubCell"/>
</dbReference>
<evidence type="ECO:0000256" key="1">
    <source>
        <dbReference type="ARBA" id="ARBA00004123"/>
    </source>
</evidence>
<dbReference type="InterPro" id="IPR049730">
    <property type="entry name" value="SNF2/RAD54-like_C"/>
</dbReference>
<name>A0A9P7FWH6_9AGAR</name>
<dbReference type="GO" id="GO:0005524">
    <property type="term" value="F:ATP binding"/>
    <property type="evidence" value="ECO:0007669"/>
    <property type="project" value="InterPro"/>
</dbReference>
<organism evidence="8 9">
    <name type="scientific">Sphagnurus paluster</name>
    <dbReference type="NCBI Taxonomy" id="117069"/>
    <lineage>
        <taxon>Eukaryota</taxon>
        <taxon>Fungi</taxon>
        <taxon>Dikarya</taxon>
        <taxon>Basidiomycota</taxon>
        <taxon>Agaricomycotina</taxon>
        <taxon>Agaricomycetes</taxon>
        <taxon>Agaricomycetidae</taxon>
        <taxon>Agaricales</taxon>
        <taxon>Tricholomatineae</taxon>
        <taxon>Lyophyllaceae</taxon>
        <taxon>Sphagnurus</taxon>
    </lineage>
</organism>
<dbReference type="InterPro" id="IPR038718">
    <property type="entry name" value="SNF2-like_sf"/>
</dbReference>
<evidence type="ECO:0000256" key="2">
    <source>
        <dbReference type="ARBA" id="ARBA00022741"/>
    </source>
</evidence>
<keyword evidence="5" id="KW-0539">Nucleus</keyword>
<keyword evidence="4" id="KW-0067">ATP-binding</keyword>
<feature type="region of interest" description="Disordered" evidence="6">
    <location>
        <begin position="394"/>
        <end position="457"/>
    </location>
</feature>
<dbReference type="InterPro" id="IPR027417">
    <property type="entry name" value="P-loop_NTPase"/>
</dbReference>
<keyword evidence="3" id="KW-0378">Hydrolase</keyword>
<comment type="subcellular location">
    <subcellularLocation>
        <location evidence="1">Nucleus</location>
    </subcellularLocation>
</comment>
<dbReference type="Gene3D" id="3.40.50.300">
    <property type="entry name" value="P-loop containing nucleotide triphosphate hydrolases"/>
    <property type="match status" value="3"/>
</dbReference>
<proteinExistence type="predicted"/>
<feature type="compositionally biased region" description="Low complexity" evidence="6">
    <location>
        <begin position="592"/>
        <end position="607"/>
    </location>
</feature>
<dbReference type="AlphaFoldDB" id="A0A9P7FWH6"/>
<evidence type="ECO:0000256" key="4">
    <source>
        <dbReference type="ARBA" id="ARBA00022840"/>
    </source>
</evidence>
<dbReference type="OrthoDB" id="5857104at2759"/>
<accession>A0A9P7FWH6</accession>
<feature type="region of interest" description="Disordered" evidence="6">
    <location>
        <begin position="583"/>
        <end position="631"/>
    </location>
</feature>
<evidence type="ECO:0000313" key="8">
    <source>
        <dbReference type="EMBL" id="KAG5636367.1"/>
    </source>
</evidence>
<keyword evidence="9" id="KW-1185">Reference proteome</keyword>
<dbReference type="CDD" id="cd18793">
    <property type="entry name" value="SF2_C_SNF"/>
    <property type="match status" value="1"/>
</dbReference>
<dbReference type="EMBL" id="JABCKI010005942">
    <property type="protein sequence ID" value="KAG5636367.1"/>
    <property type="molecule type" value="Genomic_DNA"/>
</dbReference>
<feature type="compositionally biased region" description="Acidic residues" evidence="6">
    <location>
        <begin position="422"/>
        <end position="439"/>
    </location>
</feature>
<dbReference type="Pfam" id="PF00176">
    <property type="entry name" value="SNF2-rel_dom"/>
    <property type="match status" value="1"/>
</dbReference>
<keyword evidence="2" id="KW-0547">Nucleotide-binding</keyword>
<gene>
    <name evidence="8" type="ORF">H0H81_008285</name>
</gene>
<dbReference type="GO" id="GO:0003682">
    <property type="term" value="F:chromatin binding"/>
    <property type="evidence" value="ECO:0007669"/>
    <property type="project" value="TreeGrafter"/>
</dbReference>
<dbReference type="GO" id="GO:0000785">
    <property type="term" value="C:chromatin"/>
    <property type="evidence" value="ECO:0007669"/>
    <property type="project" value="TreeGrafter"/>
</dbReference>
<reference evidence="8" key="1">
    <citation type="submission" date="2021-02" db="EMBL/GenBank/DDBJ databases">
        <authorList>
            <person name="Nieuwenhuis M."/>
            <person name="Van De Peppel L.J.J."/>
        </authorList>
    </citation>
    <scope>NUCLEOTIDE SEQUENCE</scope>
    <source>
        <strain evidence="8">D49</strain>
    </source>
</reference>
<dbReference type="PANTHER" id="PTHR45623">
    <property type="entry name" value="CHROMODOMAIN-HELICASE-DNA-BINDING PROTEIN 3-RELATED-RELATED"/>
    <property type="match status" value="1"/>
</dbReference>
<protein>
    <recommendedName>
        <fullName evidence="7">SNF2 N-terminal domain-containing protein</fullName>
    </recommendedName>
</protein>
<dbReference type="GO" id="GO:0016887">
    <property type="term" value="F:ATP hydrolysis activity"/>
    <property type="evidence" value="ECO:0007669"/>
    <property type="project" value="TreeGrafter"/>
</dbReference>
<dbReference type="Gene3D" id="3.40.50.10810">
    <property type="entry name" value="Tandem AAA-ATPase domain"/>
    <property type="match status" value="1"/>
</dbReference>
<evidence type="ECO:0000256" key="3">
    <source>
        <dbReference type="ARBA" id="ARBA00022801"/>
    </source>
</evidence>
<dbReference type="SUPFAM" id="SSF52540">
    <property type="entry name" value="P-loop containing nucleoside triphosphate hydrolases"/>
    <property type="match status" value="2"/>
</dbReference>
<dbReference type="InterPro" id="IPR000330">
    <property type="entry name" value="SNF2_N"/>
</dbReference>